<dbReference type="EMBL" id="CP000302">
    <property type="protein sequence ID" value="ABE55088.1"/>
    <property type="molecule type" value="Genomic_DNA"/>
</dbReference>
<comment type="similarity">
    <text evidence="1">Belongs to the YciI family.</text>
</comment>
<dbReference type="KEGG" id="sdn:Sden_1804"/>
<evidence type="ECO:0000313" key="3">
    <source>
        <dbReference type="EMBL" id="ABE55088.1"/>
    </source>
</evidence>
<organism evidence="3 4">
    <name type="scientific">Shewanella denitrificans (strain OS217 / ATCC BAA-1090 / DSM 15013)</name>
    <dbReference type="NCBI Taxonomy" id="318161"/>
    <lineage>
        <taxon>Bacteria</taxon>
        <taxon>Pseudomonadati</taxon>
        <taxon>Pseudomonadota</taxon>
        <taxon>Gammaproteobacteria</taxon>
        <taxon>Alteromonadales</taxon>
        <taxon>Shewanellaceae</taxon>
        <taxon>Shewanella</taxon>
    </lineage>
</organism>
<proteinExistence type="inferred from homology"/>
<reference evidence="3 4" key="1">
    <citation type="submission" date="2006-03" db="EMBL/GenBank/DDBJ databases">
        <title>Complete sequence of Shewanella denitrificans OS217.</title>
        <authorList>
            <consortium name="US DOE Joint Genome Institute"/>
            <person name="Copeland A."/>
            <person name="Lucas S."/>
            <person name="Lapidus A."/>
            <person name="Barry K."/>
            <person name="Detter J.C."/>
            <person name="Glavina del Rio T."/>
            <person name="Hammon N."/>
            <person name="Israni S."/>
            <person name="Dalin E."/>
            <person name="Tice H."/>
            <person name="Pitluck S."/>
            <person name="Brettin T."/>
            <person name="Bruce D."/>
            <person name="Han C."/>
            <person name="Tapia R."/>
            <person name="Gilna P."/>
            <person name="Kiss H."/>
            <person name="Schmutz J."/>
            <person name="Larimer F."/>
            <person name="Land M."/>
            <person name="Hauser L."/>
            <person name="Kyrpides N."/>
            <person name="Lykidis A."/>
            <person name="Richardson P."/>
        </authorList>
    </citation>
    <scope>NUCLEOTIDE SEQUENCE [LARGE SCALE GENOMIC DNA]</scope>
    <source>
        <strain evidence="4">OS217 / ATCC BAA-1090 / DSM 15013</strain>
    </source>
</reference>
<dbReference type="Gene3D" id="3.30.70.1060">
    <property type="entry name" value="Dimeric alpha+beta barrel"/>
    <property type="match status" value="1"/>
</dbReference>
<dbReference type="PANTHER" id="PTHR37828:SF1">
    <property type="entry name" value="YCII-RELATED DOMAIN-CONTAINING PROTEIN"/>
    <property type="match status" value="1"/>
</dbReference>
<dbReference type="SUPFAM" id="SSF54909">
    <property type="entry name" value="Dimeric alpha+beta barrel"/>
    <property type="match status" value="1"/>
</dbReference>
<dbReference type="STRING" id="318161.Sden_1804"/>
<dbReference type="RefSeq" id="WP_011496245.1">
    <property type="nucleotide sequence ID" value="NC_007954.1"/>
</dbReference>
<dbReference type="Proteomes" id="UP000001982">
    <property type="component" value="Chromosome"/>
</dbReference>
<feature type="domain" description="YCII-related" evidence="2">
    <location>
        <begin position="1"/>
        <end position="81"/>
    </location>
</feature>
<dbReference type="OrthoDB" id="9814407at2"/>
<evidence type="ECO:0000259" key="2">
    <source>
        <dbReference type="Pfam" id="PF03795"/>
    </source>
</evidence>
<evidence type="ECO:0000313" key="4">
    <source>
        <dbReference type="Proteomes" id="UP000001982"/>
    </source>
</evidence>
<evidence type="ECO:0000256" key="1">
    <source>
        <dbReference type="ARBA" id="ARBA00007689"/>
    </source>
</evidence>
<sequence length="110" mass="12459">MFIITLSYKVELAEVEQHIQAHMAYIDQYYASGHFLASGRKVPRTGGVILAHGASKEEIDDIIKLDPFYIADVAIFEVIEFIPTRTATALEAINTNRINYLLIQREFKGD</sequence>
<dbReference type="InterPro" id="IPR005545">
    <property type="entry name" value="YCII"/>
</dbReference>
<keyword evidence="4" id="KW-1185">Reference proteome</keyword>
<dbReference type="InterPro" id="IPR011008">
    <property type="entry name" value="Dimeric_a/b-barrel"/>
</dbReference>
<accession>Q12N88</accession>
<name>Q12N88_SHEDO</name>
<protein>
    <submittedName>
        <fullName evidence="3">YCII-related</fullName>
    </submittedName>
</protein>
<dbReference type="eggNOG" id="COG2350">
    <property type="taxonomic scope" value="Bacteria"/>
</dbReference>
<dbReference type="HOGENOM" id="CLU_110355_6_1_6"/>
<dbReference type="PANTHER" id="PTHR37828">
    <property type="entry name" value="GSR2449 PROTEIN"/>
    <property type="match status" value="1"/>
</dbReference>
<dbReference type="AlphaFoldDB" id="Q12N88"/>
<dbReference type="Pfam" id="PF03795">
    <property type="entry name" value="YCII"/>
    <property type="match status" value="1"/>
</dbReference>
<gene>
    <name evidence="3" type="ordered locus">Sden_1804</name>
</gene>